<dbReference type="Pfam" id="PF21191">
    <property type="entry name" value="CvfB_1st"/>
    <property type="match status" value="1"/>
</dbReference>
<dbReference type="PANTHER" id="PTHR37296">
    <property type="entry name" value="CONSERVED VIRULENCE FACTOR B"/>
    <property type="match status" value="1"/>
</dbReference>
<dbReference type="GO" id="GO:0003676">
    <property type="term" value="F:nucleic acid binding"/>
    <property type="evidence" value="ECO:0007669"/>
    <property type="project" value="InterPro"/>
</dbReference>
<sequence>MNNLIGKSVTMSVKEIMEDGFLLEKDGATVRMKKGNTSRFDLTPGEEILVFLYIDYDHELTATTTIPKVQVGHYGFGTVTEVRKDLGIFMDIGIEKDIVISMDDMPALSHLWPKKGDRLMLALRVDDKERIWGVLGSETEYKTIAHAAKQEMFNQNVSGTVYKLLKVGSFVYTDNGYIGFIHESERTSEPRLGEYLKARVIAVKPDGSLNLSLRGRVHEVLSDDAEMILTYLRSVGGEMGFGDKSNPDAIRGKFGISKAQFKRALGTLMKAGKVTQQAGLITKLTEEDSD</sequence>
<dbReference type="InterPro" id="IPR039566">
    <property type="entry name" value="CvfB_S1_st"/>
</dbReference>
<dbReference type="Gene3D" id="2.40.50.330">
    <property type="match status" value="1"/>
</dbReference>
<dbReference type="Pfam" id="PF13509">
    <property type="entry name" value="S1_2"/>
    <property type="match status" value="1"/>
</dbReference>
<evidence type="ECO:0000256" key="1">
    <source>
        <dbReference type="PIRNR" id="PIRNR012524"/>
    </source>
</evidence>
<dbReference type="InterPro" id="IPR003029">
    <property type="entry name" value="S1_domain"/>
</dbReference>
<dbReference type="InterPro" id="IPR040764">
    <property type="entry name" value="CvfB_WH"/>
</dbReference>
<reference evidence="3 4" key="1">
    <citation type="submission" date="2020-03" db="EMBL/GenBank/DDBJ databases">
        <title>Soil Listeria distribution.</title>
        <authorList>
            <person name="Liao J."/>
            <person name="Wiedmann M."/>
        </authorList>
    </citation>
    <scope>NUCLEOTIDE SEQUENCE [LARGE SCALE GENOMIC DNA]</scope>
    <source>
        <strain evidence="3 4">FSL L7-1507</strain>
    </source>
</reference>
<feature type="domain" description="S1 motif" evidence="2">
    <location>
        <begin position="154"/>
        <end position="214"/>
    </location>
</feature>
<dbReference type="InterPro" id="IPR014464">
    <property type="entry name" value="CvfB_fam"/>
</dbReference>
<dbReference type="PANTHER" id="PTHR37296:SF1">
    <property type="entry name" value="CONSERVED VIRULENCE FACTOR B"/>
    <property type="match status" value="1"/>
</dbReference>
<dbReference type="Gene3D" id="1.10.10.10">
    <property type="entry name" value="Winged helix-like DNA-binding domain superfamily/Winged helix DNA-binding domain"/>
    <property type="match status" value="1"/>
</dbReference>
<evidence type="ECO:0000313" key="3">
    <source>
        <dbReference type="EMBL" id="MBC1520629.1"/>
    </source>
</evidence>
<evidence type="ECO:0000259" key="2">
    <source>
        <dbReference type="PROSITE" id="PS50126"/>
    </source>
</evidence>
<dbReference type="AlphaFoldDB" id="A0A841ZIU0"/>
<dbReference type="SUPFAM" id="SSF50249">
    <property type="entry name" value="Nucleic acid-binding proteins"/>
    <property type="match status" value="1"/>
</dbReference>
<accession>A0A841ZIU0</accession>
<dbReference type="Pfam" id="PF21543">
    <property type="entry name" value="CvfB_2nd"/>
    <property type="match status" value="1"/>
</dbReference>
<dbReference type="Proteomes" id="UP000559885">
    <property type="component" value="Unassembled WGS sequence"/>
</dbReference>
<name>A0A841ZIU0_9LIST</name>
<dbReference type="PIRSF" id="PIRSF012524">
    <property type="entry name" value="YitL_S1"/>
    <property type="match status" value="1"/>
</dbReference>
<dbReference type="Gene3D" id="2.40.50.140">
    <property type="entry name" value="Nucleic acid-binding proteins"/>
    <property type="match status" value="2"/>
</dbReference>
<dbReference type="InterPro" id="IPR012340">
    <property type="entry name" value="NA-bd_OB-fold"/>
</dbReference>
<evidence type="ECO:0000313" key="4">
    <source>
        <dbReference type="Proteomes" id="UP000559885"/>
    </source>
</evidence>
<dbReference type="RefSeq" id="WP_185372158.1">
    <property type="nucleotide sequence ID" value="NZ_CP195758.1"/>
</dbReference>
<dbReference type="Pfam" id="PF17783">
    <property type="entry name" value="WHD_CvfB"/>
    <property type="match status" value="1"/>
</dbReference>
<dbReference type="EMBL" id="JAARRM010000001">
    <property type="protein sequence ID" value="MBC1520629.1"/>
    <property type="molecule type" value="Genomic_DNA"/>
</dbReference>
<dbReference type="PROSITE" id="PS50126">
    <property type="entry name" value="S1"/>
    <property type="match status" value="1"/>
</dbReference>
<organism evidence="3 4">
    <name type="scientific">Listeria aquatica</name>
    <dbReference type="NCBI Taxonomy" id="1494960"/>
    <lineage>
        <taxon>Bacteria</taxon>
        <taxon>Bacillati</taxon>
        <taxon>Bacillota</taxon>
        <taxon>Bacilli</taxon>
        <taxon>Bacillales</taxon>
        <taxon>Listeriaceae</taxon>
        <taxon>Listeria</taxon>
    </lineage>
</organism>
<proteinExistence type="inferred from homology"/>
<dbReference type="SMART" id="SM00316">
    <property type="entry name" value="S1"/>
    <property type="match status" value="2"/>
</dbReference>
<comment type="caution">
    <text evidence="3">The sequence shown here is derived from an EMBL/GenBank/DDBJ whole genome shotgun (WGS) entry which is preliminary data.</text>
</comment>
<dbReference type="InterPro" id="IPR048588">
    <property type="entry name" value="CvfB_S1_2nd"/>
</dbReference>
<dbReference type="InterPro" id="IPR048587">
    <property type="entry name" value="CvfB_S1_3rd"/>
</dbReference>
<comment type="similarity">
    <text evidence="1">Belongs to the CvfB family.</text>
</comment>
<gene>
    <name evidence="3" type="ORF">HB912_03080</name>
</gene>
<protein>
    <submittedName>
        <fullName evidence="3">S1 RNA-binding domain-containing protein</fullName>
    </submittedName>
</protein>
<dbReference type="InterPro" id="IPR036388">
    <property type="entry name" value="WH-like_DNA-bd_sf"/>
</dbReference>